<dbReference type="Pfam" id="PF00550">
    <property type="entry name" value="PP-binding"/>
    <property type="match status" value="1"/>
</dbReference>
<evidence type="ECO:0000313" key="6">
    <source>
        <dbReference type="EMBL" id="MBB4913541.1"/>
    </source>
</evidence>
<dbReference type="RefSeq" id="WP_184712303.1">
    <property type="nucleotide sequence ID" value="NZ_JACHJP010000001.1"/>
</dbReference>
<evidence type="ECO:0000313" key="7">
    <source>
        <dbReference type="Proteomes" id="UP000552644"/>
    </source>
</evidence>
<evidence type="ECO:0000256" key="4">
    <source>
        <dbReference type="SAM" id="MobiDB-lite"/>
    </source>
</evidence>
<feature type="region of interest" description="Disordered" evidence="4">
    <location>
        <begin position="1126"/>
        <end position="1145"/>
    </location>
</feature>
<protein>
    <submittedName>
        <fullName evidence="6">Amino acid adenylation domain-containing protein</fullName>
    </submittedName>
</protein>
<dbReference type="SMART" id="SM00823">
    <property type="entry name" value="PKS_PP"/>
    <property type="match status" value="1"/>
</dbReference>
<dbReference type="GO" id="GO:0008610">
    <property type="term" value="P:lipid biosynthetic process"/>
    <property type="evidence" value="ECO:0007669"/>
    <property type="project" value="UniProtKB-ARBA"/>
</dbReference>
<keyword evidence="3" id="KW-0597">Phosphoprotein</keyword>
<dbReference type="Gene3D" id="2.30.38.10">
    <property type="entry name" value="Luciferase, Domain 3"/>
    <property type="match status" value="1"/>
</dbReference>
<evidence type="ECO:0000256" key="1">
    <source>
        <dbReference type="ARBA" id="ARBA00001957"/>
    </source>
</evidence>
<dbReference type="PANTHER" id="PTHR45527">
    <property type="entry name" value="NONRIBOSOMAL PEPTIDE SYNTHETASE"/>
    <property type="match status" value="1"/>
</dbReference>
<dbReference type="CDD" id="cd19543">
    <property type="entry name" value="DCL_NRPS"/>
    <property type="match status" value="1"/>
</dbReference>
<dbReference type="GO" id="GO:0003824">
    <property type="term" value="F:catalytic activity"/>
    <property type="evidence" value="ECO:0007669"/>
    <property type="project" value="InterPro"/>
</dbReference>
<feature type="domain" description="Carrier" evidence="5">
    <location>
        <begin position="1014"/>
        <end position="1089"/>
    </location>
</feature>
<dbReference type="Pfam" id="PF00668">
    <property type="entry name" value="Condensation"/>
    <property type="match status" value="1"/>
</dbReference>
<dbReference type="InterPro" id="IPR010071">
    <property type="entry name" value="AA_adenyl_dom"/>
</dbReference>
<reference evidence="6 7" key="1">
    <citation type="submission" date="2020-08" db="EMBL/GenBank/DDBJ databases">
        <title>Genomic Encyclopedia of Type Strains, Phase III (KMG-III): the genomes of soil and plant-associated and newly described type strains.</title>
        <authorList>
            <person name="Whitman W."/>
        </authorList>
    </citation>
    <scope>NUCLEOTIDE SEQUENCE [LARGE SCALE GENOMIC DNA]</scope>
    <source>
        <strain evidence="6 7">CECT 8840</strain>
    </source>
</reference>
<dbReference type="InterPro" id="IPR020806">
    <property type="entry name" value="PKS_PP-bd"/>
</dbReference>
<dbReference type="GO" id="GO:0005829">
    <property type="term" value="C:cytosol"/>
    <property type="evidence" value="ECO:0007669"/>
    <property type="project" value="TreeGrafter"/>
</dbReference>
<dbReference type="InterPro" id="IPR009081">
    <property type="entry name" value="PP-bd_ACP"/>
</dbReference>
<dbReference type="Pfam" id="PF00501">
    <property type="entry name" value="AMP-binding"/>
    <property type="match status" value="1"/>
</dbReference>
<organism evidence="6 7">
    <name type="scientific">Streptosporangium saharense</name>
    <dbReference type="NCBI Taxonomy" id="1706840"/>
    <lineage>
        <taxon>Bacteria</taxon>
        <taxon>Bacillati</taxon>
        <taxon>Actinomycetota</taxon>
        <taxon>Actinomycetes</taxon>
        <taxon>Streptosporangiales</taxon>
        <taxon>Streptosporangiaceae</taxon>
        <taxon>Streptosporangium</taxon>
    </lineage>
</organism>
<dbReference type="Proteomes" id="UP000552644">
    <property type="component" value="Unassembled WGS sequence"/>
</dbReference>
<dbReference type="SUPFAM" id="SSF47336">
    <property type="entry name" value="ACP-like"/>
    <property type="match status" value="1"/>
</dbReference>
<dbReference type="GO" id="GO:0044550">
    <property type="term" value="P:secondary metabolite biosynthetic process"/>
    <property type="evidence" value="ECO:0007669"/>
    <property type="project" value="TreeGrafter"/>
</dbReference>
<accession>A0A7W7QI58</accession>
<dbReference type="GO" id="GO:0043041">
    <property type="term" value="P:amino acid activation for nonribosomal peptide biosynthetic process"/>
    <property type="evidence" value="ECO:0007669"/>
    <property type="project" value="TreeGrafter"/>
</dbReference>
<dbReference type="Gene3D" id="1.10.1200.10">
    <property type="entry name" value="ACP-like"/>
    <property type="match status" value="1"/>
</dbReference>
<dbReference type="Gene3D" id="3.30.300.30">
    <property type="match status" value="1"/>
</dbReference>
<dbReference type="EMBL" id="JACHJP010000001">
    <property type="protein sequence ID" value="MBB4913541.1"/>
    <property type="molecule type" value="Genomic_DNA"/>
</dbReference>
<sequence length="1592" mass="165590">MSALRDVLPLTPLQEGILFHAQSGHDPYLVQVTLDLEGALDVARLCAAGDALLARHPNLRAAFLTRASGQAVQVVPDAVRLPLRVHDLTGGDRAAFERIAAADLAEPFDLTAAPAMRLTLLTTGHARHRLLLTYHHVLLDGWSNSLLVGDLLRLYAAEGDASALPGAPPYRNFLAWLRERERDGRTLDVWRRRLAGLDEPTLVATHADSQVGRPVRAVAELPAGTSAALAALCRKTGVTLSTVLQAAWALLLRGLTDRHDVTFGLTVSGRDADVPGIESMVGLFVNTVPARVTLDPAEALPELLRRIRDAHAETLGAQHVGLAAVQRAVGTRELFDTLVVVESHPVDPGLLGGDFGGLRLRAVRGSDATGYPLALVAVPGRRLKLNVDHQPGLVAPEVAGRLHLRLAGLLAMMAGNPGVRTADLPVTLPGEQEPGWNATATPVPGLDVVEMFREQVSRHPGRVAVSDEGESLTYAELDRWADHLAGELSRYGAAPERLVGVACERSTGLVAALLAVLKTGAAYVPLDTDHPRDRLRAVLDDTDPVCVLADATWTHDTGRPVLRIDRPEEGETPRRHGGGHHRDRTAYVLHTSGSTGRPKGVAVTHRALANRLRWTQHRYPLTEDDRVLQKTPVSFDVSGWEFFWPLTRGAELVMARPGGHRDPAYLASVIAGRRVTVAHFVPAMLREFVEDPAVPAVHHLRRIICSGEALPSALVALTQARLGAVAVENLYGPTEAAIDVTSMPCDPAVLAEAAVVPIGRPVWNTVAYVLDSWLRLAPVGVAGELYVGGVQLARGYHGRPGLTAERFVASPFAPGERLYRTGDLVRRRADGVLEFLGRTDQQVKIRGVRVEPGEIEAALLTHPGVRGCAVRTLLHPGGGAYLAAYVVGGTSVGGVSEAGAFGDGDSENGASGSGAFGDGVFGGRVSVGEAFEGGAPGGGASAGWVSGSGAFGGGASGGEIDVAELREYLARLLPPAMVPSAYVPLDALPLTASGKVDLGALPVPDTTSTRVRREPSGRGEERLCALFGEVLGLSGEAGADDDFFELGGDSILAMRLAGRGRREGLDLTVVDVFEHRTPAALAAAVPEIDSGTVSEGAVMSGAGALSGEPAASAGGRETASAQVFPLASPQGSSPALPQAPSGTSFSGVPASGALVSGEPVPGALASEAPVLGASSPGAPVSGAPTSGVFPPGTLVSGTSASGVPTAEASVSEAPASGAPTSAVSSLGAPTAEASVSEAYVPGVPSPGVPASGAPAQVRAVALPLAAHRLRRSGLPPATYLFTAVHTLGTRFEPGALSEAVEAVARRHDALRLRVTTPVRRPWKAGITAPGQATIPLTHGNPADDLSGHLRRARAEVDLEAGRPFHVVAVTDEEGTRLVAAAHGAALDDHSLHRVLAELAGTVQNGTVEHPPEAGEDALGRWLDLLAGGTAKVFGPWKPGPGDRLRLSLPVAGPPSWPSLLAAVAHVPGSPPPLADLEIPSLAGVGALTRTFPIRADGASHGGDPSSYEALSLLDPRGAAALRAHPSRQILLRHRPGDPAEEYGPADPTEQHHPLVISYAENTGRLWLACDDAVLNRDGAAELLARLGDHTHA</sequence>
<dbReference type="InterPro" id="IPR001242">
    <property type="entry name" value="Condensation_dom"/>
</dbReference>
<evidence type="ECO:0000256" key="2">
    <source>
        <dbReference type="ARBA" id="ARBA00022450"/>
    </source>
</evidence>
<dbReference type="InterPro" id="IPR045851">
    <property type="entry name" value="AMP-bd_C_sf"/>
</dbReference>
<dbReference type="Gene3D" id="3.30.559.10">
    <property type="entry name" value="Chloramphenicol acetyltransferase-like domain"/>
    <property type="match status" value="2"/>
</dbReference>
<dbReference type="FunFam" id="1.10.1200.10:FF:000005">
    <property type="entry name" value="Nonribosomal peptide synthetase 1"/>
    <property type="match status" value="1"/>
</dbReference>
<dbReference type="PROSITE" id="PS50075">
    <property type="entry name" value="CARRIER"/>
    <property type="match status" value="1"/>
</dbReference>
<keyword evidence="7" id="KW-1185">Reference proteome</keyword>
<evidence type="ECO:0000259" key="5">
    <source>
        <dbReference type="PROSITE" id="PS50075"/>
    </source>
</evidence>
<feature type="compositionally biased region" description="Polar residues" evidence="4">
    <location>
        <begin position="1129"/>
        <end position="1145"/>
    </location>
</feature>
<dbReference type="GO" id="GO:0031177">
    <property type="term" value="F:phosphopantetheine binding"/>
    <property type="evidence" value="ECO:0007669"/>
    <property type="project" value="InterPro"/>
</dbReference>
<dbReference type="InterPro" id="IPR023213">
    <property type="entry name" value="CAT-like_dom_sf"/>
</dbReference>
<comment type="cofactor">
    <cofactor evidence="1">
        <name>pantetheine 4'-phosphate</name>
        <dbReference type="ChEBI" id="CHEBI:47942"/>
    </cofactor>
</comment>
<feature type="region of interest" description="Disordered" evidence="4">
    <location>
        <begin position="1173"/>
        <end position="1225"/>
    </location>
</feature>
<dbReference type="Gene3D" id="3.30.559.30">
    <property type="entry name" value="Nonribosomal peptide synthetase, condensation domain"/>
    <property type="match status" value="1"/>
</dbReference>
<dbReference type="CDD" id="cd05930">
    <property type="entry name" value="A_NRPS"/>
    <property type="match status" value="1"/>
</dbReference>
<dbReference type="FunFam" id="3.40.50.12780:FF:000012">
    <property type="entry name" value="Non-ribosomal peptide synthetase"/>
    <property type="match status" value="1"/>
</dbReference>
<dbReference type="FunFam" id="2.30.38.10:FF:000001">
    <property type="entry name" value="Non-ribosomal peptide synthetase PvdI"/>
    <property type="match status" value="1"/>
</dbReference>
<dbReference type="FunFam" id="3.40.50.980:FF:000002">
    <property type="entry name" value="Enterobactin synthetase component F"/>
    <property type="match status" value="1"/>
</dbReference>
<dbReference type="PANTHER" id="PTHR45527:SF1">
    <property type="entry name" value="FATTY ACID SYNTHASE"/>
    <property type="match status" value="1"/>
</dbReference>
<dbReference type="SUPFAM" id="SSF52777">
    <property type="entry name" value="CoA-dependent acyltransferases"/>
    <property type="match status" value="3"/>
</dbReference>
<dbReference type="PROSITE" id="PS00455">
    <property type="entry name" value="AMP_BINDING"/>
    <property type="match status" value="1"/>
</dbReference>
<dbReference type="NCBIfam" id="TIGR01733">
    <property type="entry name" value="AA-adenyl-dom"/>
    <property type="match status" value="1"/>
</dbReference>
<name>A0A7W7QI58_9ACTN</name>
<dbReference type="Gene3D" id="3.40.50.980">
    <property type="match status" value="2"/>
</dbReference>
<keyword evidence="2" id="KW-0596">Phosphopantetheine</keyword>
<dbReference type="SUPFAM" id="SSF56801">
    <property type="entry name" value="Acetyl-CoA synthetase-like"/>
    <property type="match status" value="1"/>
</dbReference>
<evidence type="ECO:0000256" key="3">
    <source>
        <dbReference type="ARBA" id="ARBA00022553"/>
    </source>
</evidence>
<comment type="caution">
    <text evidence="6">The sequence shown here is derived from an EMBL/GenBank/DDBJ whole genome shotgun (WGS) entry which is preliminary data.</text>
</comment>
<dbReference type="InterPro" id="IPR000873">
    <property type="entry name" value="AMP-dep_synth/lig_dom"/>
</dbReference>
<gene>
    <name evidence="6" type="ORF">FHS44_000613</name>
</gene>
<dbReference type="InterPro" id="IPR036736">
    <property type="entry name" value="ACP-like_sf"/>
</dbReference>
<proteinExistence type="predicted"/>
<dbReference type="InterPro" id="IPR020845">
    <property type="entry name" value="AMP-binding_CS"/>
</dbReference>